<name>A0A9Q9LTD6_9RHOB</name>
<dbReference type="AlphaFoldDB" id="A0A9Q9LTD6"/>
<sequence>MDDRVVGQSCLLQARHVLMQKILAPAAVDLRQYSGLPVCGHAVRYNPAVSKPPFSPQVGLIIEKWGDADF</sequence>
<proteinExistence type="predicted"/>
<dbReference type="RefSeq" id="WP_259785196.1">
    <property type="nucleotide sequence ID" value="NZ_CP080776.1"/>
</dbReference>
<organism evidence="1 2">
    <name type="scientific">Aliiroseovarius crassostreae</name>
    <dbReference type="NCBI Taxonomy" id="154981"/>
    <lineage>
        <taxon>Bacteria</taxon>
        <taxon>Pseudomonadati</taxon>
        <taxon>Pseudomonadota</taxon>
        <taxon>Alphaproteobacteria</taxon>
        <taxon>Rhodobacterales</taxon>
        <taxon>Paracoccaceae</taxon>
        <taxon>Aliiroseovarius</taxon>
    </lineage>
</organism>
<evidence type="ECO:0000313" key="1">
    <source>
        <dbReference type="EMBL" id="UWP95145.1"/>
    </source>
</evidence>
<accession>A0A9Q9LTD6</accession>
<dbReference type="Proteomes" id="UP001057991">
    <property type="component" value="Chromosome"/>
</dbReference>
<gene>
    <name evidence="1" type="ORF">K3X48_13330</name>
</gene>
<evidence type="ECO:0000313" key="2">
    <source>
        <dbReference type="Proteomes" id="UP001057991"/>
    </source>
</evidence>
<dbReference type="EMBL" id="CP080776">
    <property type="protein sequence ID" value="UWP95145.1"/>
    <property type="molecule type" value="Genomic_DNA"/>
</dbReference>
<reference evidence="1" key="1">
    <citation type="submission" date="2021-08" db="EMBL/GenBank/DDBJ databases">
        <authorList>
            <person name="Nwanade C."/>
            <person name="Wang M."/>
            <person name="Masoudi A."/>
            <person name="Yu Z."/>
            <person name="Liu J."/>
        </authorList>
    </citation>
    <scope>NUCLEOTIDE SEQUENCE</scope>
    <source>
        <strain evidence="1">S056</strain>
    </source>
</reference>
<protein>
    <submittedName>
        <fullName evidence="1">Uncharacterized protein</fullName>
    </submittedName>
</protein>